<sequence length="206" mass="20777">MSVGLFLGFTVAHAGELMFHNSFSACWTTAITKSSFLTLVRNSIEGTQGCVSAQSGTSPFPYTVCGSPNCPGGTIGCPVTLHAATPTGDFGTGAVNATGTVDTLTVPITYNMGAGPQSCTMTLTNIATSYALQYTLTPDGNYGAYTASLATPTVSITSYTPGGNCPSLFLSLAAGAASQTQTAAANAIHPLLIAGTVDESVCPLTP</sequence>
<dbReference type="EMBL" id="CP104694">
    <property type="protein sequence ID" value="UXI67026.1"/>
    <property type="molecule type" value="Genomic_DNA"/>
</dbReference>
<keyword evidence="2" id="KW-1185">Reference proteome</keyword>
<name>A0ABY6BAD5_9GAMM</name>
<evidence type="ECO:0000313" key="2">
    <source>
        <dbReference type="Proteomes" id="UP001064632"/>
    </source>
</evidence>
<protein>
    <submittedName>
        <fullName evidence="1">Uncharacterized protein</fullName>
    </submittedName>
</protein>
<proteinExistence type="predicted"/>
<organism evidence="1 2">
    <name type="scientific">Tahibacter amnicola</name>
    <dbReference type="NCBI Taxonomy" id="2976241"/>
    <lineage>
        <taxon>Bacteria</taxon>
        <taxon>Pseudomonadati</taxon>
        <taxon>Pseudomonadota</taxon>
        <taxon>Gammaproteobacteria</taxon>
        <taxon>Lysobacterales</taxon>
        <taxon>Rhodanobacteraceae</taxon>
        <taxon>Tahibacter</taxon>
    </lineage>
</organism>
<evidence type="ECO:0000313" key="1">
    <source>
        <dbReference type="EMBL" id="UXI67026.1"/>
    </source>
</evidence>
<gene>
    <name evidence="1" type="ORF">N4264_20070</name>
</gene>
<reference evidence="1" key="1">
    <citation type="submission" date="2022-09" db="EMBL/GenBank/DDBJ databases">
        <title>Tahibacter sp. nov., isolated from a fresh water.</title>
        <authorList>
            <person name="Baek J.H."/>
            <person name="Lee J.K."/>
            <person name="Kim J.M."/>
            <person name="Jeon C.O."/>
        </authorList>
    </citation>
    <scope>NUCLEOTIDE SEQUENCE</scope>
    <source>
        <strain evidence="1">W38</strain>
    </source>
</reference>
<dbReference type="Proteomes" id="UP001064632">
    <property type="component" value="Chromosome"/>
</dbReference>
<dbReference type="RefSeq" id="WP_261694002.1">
    <property type="nucleotide sequence ID" value="NZ_CP104694.1"/>
</dbReference>
<accession>A0ABY6BAD5</accession>